<dbReference type="Pfam" id="PF00486">
    <property type="entry name" value="Trans_reg_C"/>
    <property type="match status" value="1"/>
</dbReference>
<dbReference type="InterPro" id="IPR036388">
    <property type="entry name" value="WH-like_DNA-bd_sf"/>
</dbReference>
<sequence length="187" mass="20731">MNKCYVIDDVAIFFPEEKAIMSSVSGNRIKLNAPTSQLLEAFIHNIGNTISQNDLYTIVWGDNGASVTPNTLYQNISLLRKALKDSGIAGESLTTIRGKGFIFVVSSIFEKEFDNVKNTDVAVSIPRVNYKTLLSLATVMALIISFFLVFLKKNTTVGYNFSDHILLDFNKACGISDAKNNEDFEKN</sequence>
<dbReference type="InterPro" id="IPR001867">
    <property type="entry name" value="OmpR/PhoB-type_DNA-bd"/>
</dbReference>
<reference evidence="5 6" key="1">
    <citation type="journal article" date="2024" name="Infect. Genet. Evol.">
        <title>Characteristics and comparative genome analysis of Yersinia enterocolitica and related species associated with human infections in Switzerland 2019-2023.</title>
        <authorList>
            <person name="Stevens M.J.A."/>
            <person name="Horlbog J.A."/>
            <person name="Diethelm A."/>
            <person name="Stephan R."/>
            <person name="Nuesch-Inderbinen M."/>
        </authorList>
    </citation>
    <scope>NUCLEOTIDE SEQUENCE [LARGE SCALE GENOMIC DNA]</scope>
    <source>
        <strain evidence="5 6">N20-0302</strain>
    </source>
</reference>
<accession>A0ABW9F395</accession>
<comment type="caution">
    <text evidence="5">The sequence shown here is derived from an EMBL/GenBank/DDBJ whole genome shotgun (WGS) entry which is preliminary data.</text>
</comment>
<gene>
    <name evidence="5" type="ORF">WFP14_19875</name>
</gene>
<keyword evidence="1 2" id="KW-0238">DNA-binding</keyword>
<dbReference type="SMART" id="SM00862">
    <property type="entry name" value="Trans_reg_C"/>
    <property type="match status" value="1"/>
</dbReference>
<proteinExistence type="predicted"/>
<keyword evidence="3" id="KW-0812">Transmembrane</keyword>
<keyword evidence="3" id="KW-1133">Transmembrane helix</keyword>
<evidence type="ECO:0000313" key="6">
    <source>
        <dbReference type="Proteomes" id="UP001629523"/>
    </source>
</evidence>
<dbReference type="SUPFAM" id="SSF46894">
    <property type="entry name" value="C-terminal effector domain of the bipartite response regulators"/>
    <property type="match status" value="1"/>
</dbReference>
<evidence type="ECO:0000256" key="3">
    <source>
        <dbReference type="SAM" id="Phobius"/>
    </source>
</evidence>
<evidence type="ECO:0000256" key="1">
    <source>
        <dbReference type="ARBA" id="ARBA00023125"/>
    </source>
</evidence>
<dbReference type="InterPro" id="IPR016032">
    <property type="entry name" value="Sig_transdc_resp-reg_C-effctor"/>
</dbReference>
<evidence type="ECO:0000256" key="2">
    <source>
        <dbReference type="PROSITE-ProRule" id="PRU01091"/>
    </source>
</evidence>
<keyword evidence="6" id="KW-1185">Reference proteome</keyword>
<evidence type="ECO:0000259" key="4">
    <source>
        <dbReference type="PROSITE" id="PS51755"/>
    </source>
</evidence>
<feature type="DNA-binding region" description="OmpR/PhoB-type" evidence="2">
    <location>
        <begin position="2"/>
        <end position="105"/>
    </location>
</feature>
<dbReference type="Gene3D" id="1.10.10.10">
    <property type="entry name" value="Winged helix-like DNA-binding domain superfamily/Winged helix DNA-binding domain"/>
    <property type="match status" value="1"/>
</dbReference>
<name>A0ABW9F395_9GAMM</name>
<keyword evidence="3" id="KW-0472">Membrane</keyword>
<protein>
    <submittedName>
        <fullName evidence="5">Winged helix-turn-helix domain-containing protein</fullName>
    </submittedName>
</protein>
<dbReference type="Proteomes" id="UP001629523">
    <property type="component" value="Unassembled WGS sequence"/>
</dbReference>
<dbReference type="EMBL" id="JBBEST010000014">
    <property type="protein sequence ID" value="MFM1348804.1"/>
    <property type="molecule type" value="Genomic_DNA"/>
</dbReference>
<organism evidence="5 6">
    <name type="scientific">Yersinia proxima</name>
    <dbReference type="NCBI Taxonomy" id="2890316"/>
    <lineage>
        <taxon>Bacteria</taxon>
        <taxon>Pseudomonadati</taxon>
        <taxon>Pseudomonadota</taxon>
        <taxon>Gammaproteobacteria</taxon>
        <taxon>Enterobacterales</taxon>
        <taxon>Yersiniaceae</taxon>
        <taxon>Yersinia</taxon>
    </lineage>
</organism>
<dbReference type="PROSITE" id="PS51755">
    <property type="entry name" value="OMPR_PHOB"/>
    <property type="match status" value="1"/>
</dbReference>
<evidence type="ECO:0000313" key="5">
    <source>
        <dbReference type="EMBL" id="MFM1348804.1"/>
    </source>
</evidence>
<dbReference type="RefSeq" id="WP_050077238.1">
    <property type="nucleotide sequence ID" value="NZ_CABHYX010000030.1"/>
</dbReference>
<feature type="domain" description="OmpR/PhoB-type" evidence="4">
    <location>
        <begin position="2"/>
        <end position="105"/>
    </location>
</feature>
<dbReference type="CDD" id="cd00383">
    <property type="entry name" value="trans_reg_C"/>
    <property type="match status" value="1"/>
</dbReference>
<feature type="transmembrane region" description="Helical" evidence="3">
    <location>
        <begin position="133"/>
        <end position="151"/>
    </location>
</feature>